<dbReference type="GO" id="GO:0016251">
    <property type="term" value="F:RNA polymerase II general transcription initiation factor activity"/>
    <property type="evidence" value="ECO:0007669"/>
    <property type="project" value="TreeGrafter"/>
</dbReference>
<dbReference type="SUPFAM" id="SSF50916">
    <property type="entry name" value="Rap30/74 interaction domains"/>
    <property type="match status" value="1"/>
</dbReference>
<keyword evidence="14" id="KW-1185">Reference proteome</keyword>
<dbReference type="InterPro" id="IPR036390">
    <property type="entry name" value="WH_DNA-bd_sf"/>
</dbReference>
<dbReference type="GO" id="GO:0005674">
    <property type="term" value="C:transcription factor TFIIF complex"/>
    <property type="evidence" value="ECO:0007669"/>
    <property type="project" value="TreeGrafter"/>
</dbReference>
<evidence type="ECO:0000256" key="7">
    <source>
        <dbReference type="ARBA" id="ARBA00025232"/>
    </source>
</evidence>
<dbReference type="Pfam" id="PF05793">
    <property type="entry name" value="TFIIF_alpha"/>
    <property type="match status" value="1"/>
</dbReference>
<feature type="compositionally biased region" description="Basic and acidic residues" evidence="9">
    <location>
        <begin position="493"/>
        <end position="505"/>
    </location>
</feature>
<dbReference type="InterPro" id="IPR008851">
    <property type="entry name" value="TFIIF-alpha"/>
</dbReference>
<dbReference type="GO" id="GO:0003677">
    <property type="term" value="F:DNA binding"/>
    <property type="evidence" value="ECO:0007669"/>
    <property type="project" value="UniProtKB-KW"/>
</dbReference>
<protein>
    <recommendedName>
        <fullName evidence="8">Transcription initiation factor IIF subunit alpha</fullName>
    </recommendedName>
</protein>
<dbReference type="Proteomes" id="UP000663854">
    <property type="component" value="Unassembled WGS sequence"/>
</dbReference>
<evidence type="ECO:0000256" key="8">
    <source>
        <dbReference type="RuleBase" id="RU366044"/>
    </source>
</evidence>
<dbReference type="Proteomes" id="UP000663870">
    <property type="component" value="Unassembled WGS sequence"/>
</dbReference>
<evidence type="ECO:0000313" key="13">
    <source>
        <dbReference type="EMBL" id="CAF3610124.1"/>
    </source>
</evidence>
<feature type="compositionally biased region" description="Basic residues" evidence="9">
    <location>
        <begin position="346"/>
        <end position="356"/>
    </location>
</feature>
<dbReference type="SUPFAM" id="SSF46785">
    <property type="entry name" value="Winged helix' DNA-binding domain"/>
    <property type="match status" value="1"/>
</dbReference>
<dbReference type="InterPro" id="IPR011039">
    <property type="entry name" value="TFIIF_interaction"/>
</dbReference>
<keyword evidence="4 8" id="KW-0238">DNA-binding</keyword>
<dbReference type="Gene3D" id="1.10.10.10">
    <property type="entry name" value="Winged helix-like DNA-binding domain superfamily/Winged helix DNA-binding domain"/>
    <property type="match status" value="1"/>
</dbReference>
<evidence type="ECO:0000256" key="1">
    <source>
        <dbReference type="ARBA" id="ARBA00004123"/>
    </source>
</evidence>
<dbReference type="EMBL" id="CAJNOH010000199">
    <property type="protein sequence ID" value="CAF0941337.1"/>
    <property type="molecule type" value="Genomic_DNA"/>
</dbReference>
<feature type="region of interest" description="Disordered" evidence="9">
    <location>
        <begin position="290"/>
        <end position="552"/>
    </location>
</feature>
<feature type="compositionally biased region" description="Basic and acidic residues" evidence="9">
    <location>
        <begin position="419"/>
        <end position="457"/>
    </location>
</feature>
<comment type="similarity">
    <text evidence="2 8">Belongs to the TFIIF alpha subunit family.</text>
</comment>
<evidence type="ECO:0000256" key="2">
    <source>
        <dbReference type="ARBA" id="ARBA00005249"/>
    </source>
</evidence>
<evidence type="ECO:0000256" key="3">
    <source>
        <dbReference type="ARBA" id="ARBA00023015"/>
    </source>
</evidence>
<evidence type="ECO:0000313" key="15">
    <source>
        <dbReference type="Proteomes" id="UP000663889"/>
    </source>
</evidence>
<dbReference type="PANTHER" id="PTHR13011:SF0">
    <property type="entry name" value="GENERAL TRANSCRIPTION FACTOR IIF SUBUNIT 1"/>
    <property type="match status" value="1"/>
</dbReference>
<name>A0A814ADH8_9BILA</name>
<dbReference type="GO" id="GO:0006367">
    <property type="term" value="P:transcription initiation at RNA polymerase II promoter"/>
    <property type="evidence" value="ECO:0007669"/>
    <property type="project" value="InterPro"/>
</dbReference>
<feature type="compositionally biased region" description="Acidic residues" evidence="9">
    <location>
        <begin position="506"/>
        <end position="520"/>
    </location>
</feature>
<dbReference type="PANTHER" id="PTHR13011">
    <property type="entry name" value="TFIIF-ALPHA"/>
    <property type="match status" value="1"/>
</dbReference>
<dbReference type="EMBL" id="CAJNOU010000195">
    <property type="protein sequence ID" value="CAF0910338.1"/>
    <property type="molecule type" value="Genomic_DNA"/>
</dbReference>
<accession>A0A814ADH8</accession>
<evidence type="ECO:0000313" key="11">
    <source>
        <dbReference type="EMBL" id="CAF0941337.1"/>
    </source>
</evidence>
<dbReference type="Proteomes" id="UP000663874">
    <property type="component" value="Unassembled WGS sequence"/>
</dbReference>
<dbReference type="EMBL" id="CAJNOL010000482">
    <property type="protein sequence ID" value="CAF1085026.1"/>
    <property type="molecule type" value="Genomic_DNA"/>
</dbReference>
<dbReference type="GO" id="GO:0001096">
    <property type="term" value="F:TFIIF-class transcription factor complex binding"/>
    <property type="evidence" value="ECO:0007669"/>
    <property type="project" value="TreeGrafter"/>
</dbReference>
<keyword evidence="3 8" id="KW-0805">Transcription regulation</keyword>
<proteinExistence type="inferred from homology"/>
<gene>
    <name evidence="13" type="ORF">FNK824_LOCUS3870</name>
    <name evidence="12" type="ORF">JXQ802_LOCUS18381</name>
    <name evidence="11" type="ORF">PYM288_LOCUS11605</name>
    <name evidence="10" type="ORF">SEV965_LOCUS6109</name>
</gene>
<feature type="compositionally biased region" description="Basic and acidic residues" evidence="9">
    <location>
        <begin position="290"/>
        <end position="306"/>
    </location>
</feature>
<keyword evidence="5 8" id="KW-0804">Transcription</keyword>
<feature type="compositionally biased region" description="Acidic residues" evidence="9">
    <location>
        <begin position="458"/>
        <end position="478"/>
    </location>
</feature>
<comment type="caution">
    <text evidence="10">The sequence shown here is derived from an EMBL/GenBank/DDBJ whole genome shotgun (WGS) entry which is preliminary data.</text>
</comment>
<evidence type="ECO:0000313" key="12">
    <source>
        <dbReference type="EMBL" id="CAF1085026.1"/>
    </source>
</evidence>
<dbReference type="AlphaFoldDB" id="A0A814ADH8"/>
<feature type="compositionally biased region" description="Acidic residues" evidence="9">
    <location>
        <begin position="318"/>
        <end position="341"/>
    </location>
</feature>
<dbReference type="EMBL" id="CAJOBE010000269">
    <property type="protein sequence ID" value="CAF3610124.1"/>
    <property type="molecule type" value="Genomic_DNA"/>
</dbReference>
<evidence type="ECO:0000313" key="14">
    <source>
        <dbReference type="Proteomes" id="UP000663870"/>
    </source>
</evidence>
<evidence type="ECO:0000256" key="5">
    <source>
        <dbReference type="ARBA" id="ARBA00023163"/>
    </source>
</evidence>
<evidence type="ECO:0000256" key="4">
    <source>
        <dbReference type="ARBA" id="ARBA00023125"/>
    </source>
</evidence>
<reference evidence="10" key="1">
    <citation type="submission" date="2021-02" db="EMBL/GenBank/DDBJ databases">
        <authorList>
            <person name="Nowell W R."/>
        </authorList>
    </citation>
    <scope>NUCLEOTIDE SEQUENCE</scope>
</reference>
<dbReference type="Proteomes" id="UP000663889">
    <property type="component" value="Unassembled WGS sequence"/>
</dbReference>
<comment type="subcellular location">
    <subcellularLocation>
        <location evidence="1 8">Nucleus</location>
    </subcellularLocation>
</comment>
<evidence type="ECO:0000256" key="6">
    <source>
        <dbReference type="ARBA" id="ARBA00023242"/>
    </source>
</evidence>
<feature type="compositionally biased region" description="Acidic residues" evidence="9">
    <location>
        <begin position="390"/>
        <end position="418"/>
    </location>
</feature>
<comment type="function">
    <text evidence="7 8">TFIIF is a general transcription initiation factor that binds to RNA polymerase II and helps to recruit it to the initiation complex in collaboration with TFIIB. It promotes transcription elongation.</text>
</comment>
<organism evidence="10 15">
    <name type="scientific">Rotaria sordida</name>
    <dbReference type="NCBI Taxonomy" id="392033"/>
    <lineage>
        <taxon>Eukaryota</taxon>
        <taxon>Metazoa</taxon>
        <taxon>Spiralia</taxon>
        <taxon>Gnathifera</taxon>
        <taxon>Rotifera</taxon>
        <taxon>Eurotatoria</taxon>
        <taxon>Bdelloidea</taxon>
        <taxon>Philodinida</taxon>
        <taxon>Philodinidae</taxon>
        <taxon>Rotaria</taxon>
    </lineage>
</organism>
<dbReference type="GO" id="GO:0032968">
    <property type="term" value="P:positive regulation of transcription elongation by RNA polymerase II"/>
    <property type="evidence" value="ECO:0007669"/>
    <property type="project" value="InterPro"/>
</dbReference>
<evidence type="ECO:0000256" key="9">
    <source>
        <dbReference type="SAM" id="MobiDB-lite"/>
    </source>
</evidence>
<dbReference type="InterPro" id="IPR036388">
    <property type="entry name" value="WH-like_DNA-bd_sf"/>
</dbReference>
<keyword evidence="6 8" id="KW-0539">Nucleus</keyword>
<sequence>MNQVPRLIAPHSVPHMIPVIPQSVPRMIAVTPQPITITLGPQSTKVSAPYVTTSVTTSTTSQPVTIILGPHSTKVSAPPPTVSAATSTTSQSVAAASREFAVKVPKTRAQYGVMEFANGLSVDVKDWKAMEMRREINPYTYRPATNLDSNAPSTSTLFTTSLGIVLPKTGAGSEYGREQKEVLKRKRYATKGTNIEDLPWLLTDRSSTEKKLKHYRGLKKGGVTTNSSYYIFIQGKEGFEAYPVEDWYAFTPTSVYKTLDFDEAEKQYQERHKHLSKWFLKHQVKKEKINEDEIENHNDEKGNKSKDKNKRSFKLLDSEDWVNENEEDENENDEREEDDDNDKSNKKSKTNKKNSKKLKDAWTLSDEDENETSHTKVKKGKTTQHQTNENQEDSDDGDHECDEIDYSTDETSDEEDDIKDAHTDKSSMKYEVKGIDEEMKTIPDIEKKLEQMDKNADELDFDDDDDNDDILDSDENDEENGKTTVDDLSDVSKLLKNDAVSKEMESSSDDDDLDDSDDPDKESIDPISNSINTQLIPSEQIKTEKGHKKAREEEMRAIKSKVMSLPSTPSNPSETITEDKVRNLLLRKQYMTFTELIQNFLPKTENLRTKEIKEGIVQKLATILKRLNIEEKIINGKKHVKLKTT</sequence>
<evidence type="ECO:0000313" key="10">
    <source>
        <dbReference type="EMBL" id="CAF0910338.1"/>
    </source>
</evidence>